<keyword evidence="4 7" id="KW-1133">Transmembrane helix</keyword>
<feature type="compositionally biased region" description="Polar residues" evidence="6">
    <location>
        <begin position="11"/>
        <end position="25"/>
    </location>
</feature>
<feature type="transmembrane region" description="Helical" evidence="7">
    <location>
        <begin position="426"/>
        <end position="447"/>
    </location>
</feature>
<accession>A0AA38XKV2</accession>
<feature type="transmembrane region" description="Helical" evidence="7">
    <location>
        <begin position="370"/>
        <end position="388"/>
    </location>
</feature>
<dbReference type="PANTHER" id="PTHR43791">
    <property type="entry name" value="PERMEASE-RELATED"/>
    <property type="match status" value="1"/>
</dbReference>
<feature type="transmembrane region" description="Helical" evidence="7">
    <location>
        <begin position="160"/>
        <end position="182"/>
    </location>
</feature>
<evidence type="ECO:0000256" key="4">
    <source>
        <dbReference type="ARBA" id="ARBA00022989"/>
    </source>
</evidence>
<evidence type="ECO:0000313" key="9">
    <source>
        <dbReference type="EMBL" id="KAJ9615359.1"/>
    </source>
</evidence>
<feature type="region of interest" description="Disordered" evidence="6">
    <location>
        <begin position="1"/>
        <end position="39"/>
    </location>
</feature>
<dbReference type="Pfam" id="PF07690">
    <property type="entry name" value="MFS_1"/>
    <property type="match status" value="1"/>
</dbReference>
<feature type="compositionally biased region" description="Basic and acidic residues" evidence="6">
    <location>
        <begin position="26"/>
        <end position="39"/>
    </location>
</feature>
<comment type="caution">
    <text evidence="9">The sequence shown here is derived from an EMBL/GenBank/DDBJ whole genome shotgun (WGS) entry which is preliminary data.</text>
</comment>
<organism evidence="9 10">
    <name type="scientific">Cladophialophora chaetospira</name>
    <dbReference type="NCBI Taxonomy" id="386627"/>
    <lineage>
        <taxon>Eukaryota</taxon>
        <taxon>Fungi</taxon>
        <taxon>Dikarya</taxon>
        <taxon>Ascomycota</taxon>
        <taxon>Pezizomycotina</taxon>
        <taxon>Eurotiomycetes</taxon>
        <taxon>Chaetothyriomycetidae</taxon>
        <taxon>Chaetothyriales</taxon>
        <taxon>Herpotrichiellaceae</taxon>
        <taxon>Cladophialophora</taxon>
    </lineage>
</organism>
<dbReference type="Gene3D" id="1.20.1250.20">
    <property type="entry name" value="MFS general substrate transporter like domains"/>
    <property type="match status" value="2"/>
</dbReference>
<feature type="transmembrane region" description="Helical" evidence="7">
    <location>
        <begin position="227"/>
        <end position="249"/>
    </location>
</feature>
<evidence type="ECO:0000256" key="3">
    <source>
        <dbReference type="ARBA" id="ARBA00022692"/>
    </source>
</evidence>
<feature type="transmembrane region" description="Helical" evidence="7">
    <location>
        <begin position="194"/>
        <end position="215"/>
    </location>
</feature>
<keyword evidence="2" id="KW-0813">Transport</keyword>
<reference evidence="9" key="1">
    <citation type="submission" date="2022-10" db="EMBL/GenBank/DDBJ databases">
        <title>Culturing micro-colonial fungi from biological soil crusts in the Mojave desert and describing Neophaeococcomyces mojavensis, and introducing the new genera and species Taxawa tesnikishii.</title>
        <authorList>
            <person name="Kurbessoian T."/>
            <person name="Stajich J.E."/>
        </authorList>
    </citation>
    <scope>NUCLEOTIDE SEQUENCE</scope>
    <source>
        <strain evidence="9">TK_41</strain>
    </source>
</reference>
<evidence type="ECO:0000259" key="8">
    <source>
        <dbReference type="PROSITE" id="PS50850"/>
    </source>
</evidence>
<feature type="transmembrane region" description="Helical" evidence="7">
    <location>
        <begin position="394"/>
        <end position="414"/>
    </location>
</feature>
<evidence type="ECO:0000256" key="5">
    <source>
        <dbReference type="ARBA" id="ARBA00023136"/>
    </source>
</evidence>
<feature type="transmembrane region" description="Helical" evidence="7">
    <location>
        <begin position="302"/>
        <end position="326"/>
    </location>
</feature>
<gene>
    <name evidence="9" type="ORF">H2200_001434</name>
</gene>
<feature type="transmembrane region" description="Helical" evidence="7">
    <location>
        <begin position="107"/>
        <end position="127"/>
    </location>
</feature>
<sequence>MAALPPKTGVQVPQRSISGHITSDPHTTRPESESDSDPRAEVIQETLRHCPSRAQAEARLRLKVDLRLCTIAGILCSLNLLDSGIISSAAVTSMLSDLDLTGNRYSVSIFIFTVSSVCCQLPATILLRFIGPRLFFSLTTCLFGIITMCTAAITSWQQMIALRVLLGISMSGIYPGLTYLISTWYTRHEQQLRFALLQSGEITVLATGSIVNFGLNHLDHHHGLRGWQWMYLVQGSVTVFLGLITYFWMVDFPDQCENSFHFLTADEKALALSRINDDRKDGGKPEPFRLSTIMIHSLDPKLYAFCVLFFLLNLVSTALSYFLPIILQSGMGFSSNKAILLSSPPYYYSVIPVLLSSYIGDKYRVRAPVIIFNAVCLIVGFCMLGFPAQVTVRYIGTFLATGAYISNWAALNAYQANNIVGQWKRATVAAAISACNGLGGIAGSYIVRQNEAPKYLTAIWVSIGSHLLMIGVVVGCTVWFWSANRRAKLKGVVIEGVEDFRYTY</sequence>
<dbReference type="InterPro" id="IPR011701">
    <property type="entry name" value="MFS"/>
</dbReference>
<dbReference type="InterPro" id="IPR036259">
    <property type="entry name" value="MFS_trans_sf"/>
</dbReference>
<keyword evidence="10" id="KW-1185">Reference proteome</keyword>
<comment type="subcellular location">
    <subcellularLocation>
        <location evidence="1">Membrane</location>
        <topology evidence="1">Multi-pass membrane protein</topology>
    </subcellularLocation>
</comment>
<dbReference type="PROSITE" id="PS50850">
    <property type="entry name" value="MFS"/>
    <property type="match status" value="1"/>
</dbReference>
<evidence type="ECO:0000256" key="7">
    <source>
        <dbReference type="SAM" id="Phobius"/>
    </source>
</evidence>
<evidence type="ECO:0000256" key="6">
    <source>
        <dbReference type="SAM" id="MobiDB-lite"/>
    </source>
</evidence>
<name>A0AA38XKV2_9EURO</name>
<feature type="domain" description="Major facilitator superfamily (MFS) profile" evidence="8">
    <location>
        <begin position="68"/>
        <end position="488"/>
    </location>
</feature>
<evidence type="ECO:0000313" key="10">
    <source>
        <dbReference type="Proteomes" id="UP001172673"/>
    </source>
</evidence>
<feature type="transmembrane region" description="Helical" evidence="7">
    <location>
        <begin position="459"/>
        <end position="481"/>
    </location>
</feature>
<feature type="transmembrane region" description="Helical" evidence="7">
    <location>
        <begin position="346"/>
        <end position="363"/>
    </location>
</feature>
<dbReference type="PANTHER" id="PTHR43791:SF58">
    <property type="entry name" value="TRANSPORTER, PUTATIVE (AFU_ORTHOLOGUE AFUA_8G04470)-RELATED"/>
    <property type="match status" value="1"/>
</dbReference>
<evidence type="ECO:0000256" key="2">
    <source>
        <dbReference type="ARBA" id="ARBA00022448"/>
    </source>
</evidence>
<dbReference type="SUPFAM" id="SSF103473">
    <property type="entry name" value="MFS general substrate transporter"/>
    <property type="match status" value="1"/>
</dbReference>
<dbReference type="InterPro" id="IPR020846">
    <property type="entry name" value="MFS_dom"/>
</dbReference>
<dbReference type="EMBL" id="JAPDRK010000002">
    <property type="protein sequence ID" value="KAJ9615359.1"/>
    <property type="molecule type" value="Genomic_DNA"/>
</dbReference>
<keyword evidence="3 7" id="KW-0812">Transmembrane</keyword>
<evidence type="ECO:0000256" key="1">
    <source>
        <dbReference type="ARBA" id="ARBA00004141"/>
    </source>
</evidence>
<protein>
    <recommendedName>
        <fullName evidence="8">Major facilitator superfamily (MFS) profile domain-containing protein</fullName>
    </recommendedName>
</protein>
<dbReference type="GO" id="GO:0022857">
    <property type="term" value="F:transmembrane transporter activity"/>
    <property type="evidence" value="ECO:0007669"/>
    <property type="project" value="InterPro"/>
</dbReference>
<dbReference type="AlphaFoldDB" id="A0AA38XKV2"/>
<keyword evidence="5 7" id="KW-0472">Membrane</keyword>
<proteinExistence type="predicted"/>
<feature type="transmembrane region" description="Helical" evidence="7">
    <location>
        <begin position="134"/>
        <end position="154"/>
    </location>
</feature>
<dbReference type="Proteomes" id="UP001172673">
    <property type="component" value="Unassembled WGS sequence"/>
</dbReference>
<dbReference type="GO" id="GO:0016020">
    <property type="term" value="C:membrane"/>
    <property type="evidence" value="ECO:0007669"/>
    <property type="project" value="UniProtKB-SubCell"/>
</dbReference>
<feature type="transmembrane region" description="Helical" evidence="7">
    <location>
        <begin position="68"/>
        <end position="95"/>
    </location>
</feature>